<dbReference type="PANTHER" id="PTHR38743">
    <property type="entry name" value="SIMILAR TO GLYOXYLASE I FAMILY PROTEIN"/>
    <property type="match status" value="1"/>
</dbReference>
<feature type="domain" description="Immunity protein Imm33" evidence="1">
    <location>
        <begin position="22"/>
        <end position="96"/>
    </location>
</feature>
<dbReference type="Proteomes" id="UP001160130">
    <property type="component" value="Unassembled WGS sequence"/>
</dbReference>
<evidence type="ECO:0000313" key="3">
    <source>
        <dbReference type="Proteomes" id="UP001160130"/>
    </source>
</evidence>
<dbReference type="Pfam" id="PF09951">
    <property type="entry name" value="Imm33"/>
    <property type="match status" value="1"/>
</dbReference>
<comment type="caution">
    <text evidence="2">The sequence shown here is derived from an EMBL/GenBank/DDBJ whole genome shotgun (WGS) entry which is preliminary data.</text>
</comment>
<dbReference type="InterPro" id="IPR018689">
    <property type="entry name" value="Imm33_dom"/>
</dbReference>
<gene>
    <name evidence="2" type="ORF">M2272_001354</name>
</gene>
<keyword evidence="3" id="KW-1185">Reference proteome</keyword>
<proteinExistence type="predicted"/>
<organism evidence="2 3">
    <name type="scientific">Mycolicibacterium frederiksbergense</name>
    <dbReference type="NCBI Taxonomy" id="117567"/>
    <lineage>
        <taxon>Bacteria</taxon>
        <taxon>Bacillati</taxon>
        <taxon>Actinomycetota</taxon>
        <taxon>Actinomycetes</taxon>
        <taxon>Mycobacteriales</taxon>
        <taxon>Mycobacteriaceae</taxon>
        <taxon>Mycolicibacterium</taxon>
    </lineage>
</organism>
<evidence type="ECO:0000313" key="2">
    <source>
        <dbReference type="EMBL" id="MDH6194725.1"/>
    </source>
</evidence>
<name>A0ABT6KXN2_9MYCO</name>
<protein>
    <recommendedName>
        <fullName evidence="1">Immunity protein Imm33 domain-containing protein</fullName>
    </recommendedName>
</protein>
<sequence>MAKKFWLPADRIVEGLAPDYGCFASDRIMVDGAPVGYMYRDGEGWTFLAGDEDQDYVDDPANLGLYSLNVVANYDRSIIDYLNAPPGSAFIREGSGFVEDLEGAPCDPDRGTPAQLNPDYPVLQDRVPISSEWSLTMPAPVNVRTENGSLVFWRPGFTACVTSWGDGAADETRGQRVQKLQRTASPDGFDHMWWTGDGIDYLTYRLAEHAADNRLPALYGFVVADIGHLQFSVYFDAPEQLGWAQALVASARPN</sequence>
<dbReference type="RefSeq" id="WP_280831388.1">
    <property type="nucleotide sequence ID" value="NZ_JARXVE010000002.1"/>
</dbReference>
<reference evidence="2 3" key="1">
    <citation type="submission" date="2023-04" db="EMBL/GenBank/DDBJ databases">
        <title>Forest soil microbial communities from Buena Vista Peninsula, Colon Province, Panama.</title>
        <authorList>
            <person name="Bouskill N."/>
        </authorList>
    </citation>
    <scope>NUCLEOTIDE SEQUENCE [LARGE SCALE GENOMIC DNA]</scope>
    <source>
        <strain evidence="2 3">AC80</strain>
    </source>
</reference>
<dbReference type="PANTHER" id="PTHR38743:SF2">
    <property type="entry name" value="DUF2185 DOMAIN-CONTAINING PROTEIN"/>
    <property type="match status" value="1"/>
</dbReference>
<evidence type="ECO:0000259" key="1">
    <source>
        <dbReference type="Pfam" id="PF09951"/>
    </source>
</evidence>
<dbReference type="EMBL" id="JARXVE010000002">
    <property type="protein sequence ID" value="MDH6194725.1"/>
    <property type="molecule type" value="Genomic_DNA"/>
</dbReference>
<accession>A0ABT6KXN2</accession>